<sequence length="60" mass="6539">MTSDNNLGTHAILIKATMEAKIVADVENTYMTFIKNAIAKINEELNLSSSAIKDLIATLE</sequence>
<accession>A0AAV1R6E7</accession>
<comment type="caution">
    <text evidence="1">The sequence shown here is derived from an EMBL/GenBank/DDBJ whole genome shotgun (WGS) entry which is preliminary data.</text>
</comment>
<dbReference type="AlphaFoldDB" id="A0AAV1R6E7"/>
<reference evidence="1 2" key="1">
    <citation type="submission" date="2024-01" db="EMBL/GenBank/DDBJ databases">
        <authorList>
            <person name="Waweru B."/>
        </authorList>
    </citation>
    <scope>NUCLEOTIDE SEQUENCE [LARGE SCALE GENOMIC DNA]</scope>
</reference>
<evidence type="ECO:0000313" key="2">
    <source>
        <dbReference type="Proteomes" id="UP001314170"/>
    </source>
</evidence>
<dbReference type="EMBL" id="CAWUPB010000913">
    <property type="protein sequence ID" value="CAK7329591.1"/>
    <property type="molecule type" value="Genomic_DNA"/>
</dbReference>
<gene>
    <name evidence="1" type="ORF">DCAF_LOCUS7346</name>
</gene>
<keyword evidence="2" id="KW-1185">Reference proteome</keyword>
<dbReference type="Proteomes" id="UP001314170">
    <property type="component" value="Unassembled WGS sequence"/>
</dbReference>
<evidence type="ECO:0000313" key="1">
    <source>
        <dbReference type="EMBL" id="CAK7329591.1"/>
    </source>
</evidence>
<organism evidence="1 2">
    <name type="scientific">Dovyalis caffra</name>
    <dbReference type="NCBI Taxonomy" id="77055"/>
    <lineage>
        <taxon>Eukaryota</taxon>
        <taxon>Viridiplantae</taxon>
        <taxon>Streptophyta</taxon>
        <taxon>Embryophyta</taxon>
        <taxon>Tracheophyta</taxon>
        <taxon>Spermatophyta</taxon>
        <taxon>Magnoliopsida</taxon>
        <taxon>eudicotyledons</taxon>
        <taxon>Gunneridae</taxon>
        <taxon>Pentapetalae</taxon>
        <taxon>rosids</taxon>
        <taxon>fabids</taxon>
        <taxon>Malpighiales</taxon>
        <taxon>Salicaceae</taxon>
        <taxon>Flacourtieae</taxon>
        <taxon>Dovyalis</taxon>
    </lineage>
</organism>
<name>A0AAV1R6E7_9ROSI</name>
<proteinExistence type="predicted"/>
<protein>
    <submittedName>
        <fullName evidence="1">Uncharacterized protein</fullName>
    </submittedName>
</protein>